<comment type="similarity">
    <text evidence="3">Belongs to the HMBS family.</text>
</comment>
<organism evidence="11 12">
    <name type="scientific">Batrachochytrium salamandrivorans</name>
    <dbReference type="NCBI Taxonomy" id="1357716"/>
    <lineage>
        <taxon>Eukaryota</taxon>
        <taxon>Fungi</taxon>
        <taxon>Fungi incertae sedis</taxon>
        <taxon>Chytridiomycota</taxon>
        <taxon>Chytridiomycota incertae sedis</taxon>
        <taxon>Chytridiomycetes</taxon>
        <taxon>Rhizophydiales</taxon>
        <taxon>Rhizophydiales incertae sedis</taxon>
        <taxon>Batrachochytrium</taxon>
    </lineage>
</organism>
<evidence type="ECO:0000256" key="2">
    <source>
        <dbReference type="ARBA" id="ARBA00004735"/>
    </source>
</evidence>
<dbReference type="EMBL" id="JAFCIX010000152">
    <property type="protein sequence ID" value="KAH6597217.1"/>
    <property type="molecule type" value="Genomic_DNA"/>
</dbReference>
<dbReference type="InterPro" id="IPR022418">
    <property type="entry name" value="Porphobilinogen_deaminase_C"/>
</dbReference>
<dbReference type="PIRSF" id="PIRSF001438">
    <property type="entry name" value="4pyrrol_synth_OHMeBilane_synth"/>
    <property type="match status" value="1"/>
</dbReference>
<comment type="caution">
    <text evidence="11">The sequence shown here is derived from an EMBL/GenBank/DDBJ whole genome shotgun (WGS) entry which is preliminary data.</text>
</comment>
<keyword evidence="5" id="KW-0808">Transferase</keyword>
<keyword evidence="6" id="KW-0627">Porphyrin biosynthesis</keyword>
<dbReference type="InterPro" id="IPR022419">
    <property type="entry name" value="Porphobilin_deaminase_cofac_BS"/>
</dbReference>
<dbReference type="InterPro" id="IPR022417">
    <property type="entry name" value="Porphobilin_deaminase_N"/>
</dbReference>
<dbReference type="Pfam" id="PF01379">
    <property type="entry name" value="Porphobil_deam"/>
    <property type="match status" value="1"/>
</dbReference>
<evidence type="ECO:0000256" key="8">
    <source>
        <dbReference type="ARBA" id="ARBA00033064"/>
    </source>
</evidence>
<evidence type="ECO:0000256" key="1">
    <source>
        <dbReference type="ARBA" id="ARBA00001916"/>
    </source>
</evidence>
<dbReference type="PRINTS" id="PR00151">
    <property type="entry name" value="PORPHBDMNASE"/>
</dbReference>
<dbReference type="SUPFAM" id="SSF53850">
    <property type="entry name" value="Periplasmic binding protein-like II"/>
    <property type="match status" value="1"/>
</dbReference>
<protein>
    <recommendedName>
        <fullName evidence="4">hydroxymethylbilane synthase</fullName>
        <ecNumber evidence="4">2.5.1.61</ecNumber>
    </recommendedName>
    <alternativeName>
        <fullName evidence="8">Hydroxymethylbilane synthase</fullName>
    </alternativeName>
    <alternativeName>
        <fullName evidence="7">Pre-uroporphyrinogen synthase</fullName>
    </alternativeName>
</protein>
<evidence type="ECO:0000256" key="4">
    <source>
        <dbReference type="ARBA" id="ARBA00012655"/>
    </source>
</evidence>
<proteinExistence type="inferred from homology"/>
<dbReference type="Gene3D" id="3.30.160.40">
    <property type="entry name" value="Porphobilinogen deaminase, C-terminal domain"/>
    <property type="match status" value="1"/>
</dbReference>
<dbReference type="PANTHER" id="PTHR11557">
    <property type="entry name" value="PORPHOBILINOGEN DEAMINASE"/>
    <property type="match status" value="1"/>
</dbReference>
<name>A0ABQ8FFG2_9FUNG</name>
<reference evidence="11 12" key="1">
    <citation type="submission" date="2021-02" db="EMBL/GenBank/DDBJ databases">
        <title>Variation within the Batrachochytrium salamandrivorans European outbreak.</title>
        <authorList>
            <person name="Kelly M."/>
            <person name="Pasmans F."/>
            <person name="Shea T.P."/>
            <person name="Munoz J.F."/>
            <person name="Carranza S."/>
            <person name="Cuomo C.A."/>
            <person name="Martel A."/>
        </authorList>
    </citation>
    <scope>NUCLEOTIDE SEQUENCE [LARGE SCALE GENOMIC DNA]</scope>
    <source>
        <strain evidence="11 12">AMFP18/2</strain>
    </source>
</reference>
<dbReference type="Gene3D" id="3.40.190.10">
    <property type="entry name" value="Periplasmic binding protein-like II"/>
    <property type="match status" value="2"/>
</dbReference>
<evidence type="ECO:0000256" key="7">
    <source>
        <dbReference type="ARBA" id="ARBA00030685"/>
    </source>
</evidence>
<dbReference type="CDD" id="cd13645">
    <property type="entry name" value="PBP2_HuPBGD_like"/>
    <property type="match status" value="1"/>
</dbReference>
<keyword evidence="12" id="KW-1185">Reference proteome</keyword>
<dbReference type="EC" id="2.5.1.61" evidence="4"/>
<evidence type="ECO:0000256" key="6">
    <source>
        <dbReference type="ARBA" id="ARBA00023244"/>
    </source>
</evidence>
<evidence type="ECO:0000256" key="3">
    <source>
        <dbReference type="ARBA" id="ARBA00005638"/>
    </source>
</evidence>
<comment type="pathway">
    <text evidence="2">Porphyrin-containing compound metabolism; protoporphyrin-IX biosynthesis; coproporphyrinogen-III from 5-aminolevulinate: step 2/4.</text>
</comment>
<evidence type="ECO:0000256" key="5">
    <source>
        <dbReference type="ARBA" id="ARBA00022679"/>
    </source>
</evidence>
<evidence type="ECO:0000313" key="12">
    <source>
        <dbReference type="Proteomes" id="UP001648503"/>
    </source>
</evidence>
<accession>A0ABQ8FFG2</accession>
<evidence type="ECO:0000259" key="10">
    <source>
        <dbReference type="Pfam" id="PF03900"/>
    </source>
</evidence>
<feature type="domain" description="Porphobilinogen deaminase N-terminal" evidence="9">
    <location>
        <begin position="22"/>
        <end position="233"/>
    </location>
</feature>
<dbReference type="Pfam" id="PF03900">
    <property type="entry name" value="Porphobil_deamC"/>
    <property type="match status" value="1"/>
</dbReference>
<dbReference type="PANTHER" id="PTHR11557:SF0">
    <property type="entry name" value="PORPHOBILINOGEN DEAMINASE"/>
    <property type="match status" value="1"/>
</dbReference>
<dbReference type="PROSITE" id="PS00533">
    <property type="entry name" value="PORPHOBILINOGEN_DEAM"/>
    <property type="match status" value="1"/>
</dbReference>
<sequence>MSHVKAENDHDSGLASNRTTYVIGTRESQLAMVQTTHVKTLLETLHPTLTFEVKGMSTTGDNIQDVALSKIGSKSLFTKELEVALHQKTVDLVVHSLKDLPTQLPPGMFLGAILERELPNDVVIMGLTHTFKKLADLPAGSVIGTSSVRRSAQLRRRYPSLMFQDIRGNLNTRLRKLDDASSPFAALLLAYAGVHRLGWTDRISEILPTSTLLYAVGQGAIAVECREFDHEVKDLLKPLSHPATLITCTAEREFMRVLEGGCSVPLGVSSSISTDSTGVDMLNLTGSVTSLDGTVEIRHAVSMPMGVDSLDDRLVVAANIGQELAMVLTNQGAKAILDEIRHANNH</sequence>
<dbReference type="Proteomes" id="UP001648503">
    <property type="component" value="Unassembled WGS sequence"/>
</dbReference>
<dbReference type="SUPFAM" id="SSF54782">
    <property type="entry name" value="Porphobilinogen deaminase (hydroxymethylbilane synthase), C-terminal domain"/>
    <property type="match status" value="1"/>
</dbReference>
<dbReference type="NCBIfam" id="TIGR00212">
    <property type="entry name" value="hemC"/>
    <property type="match status" value="1"/>
</dbReference>
<feature type="domain" description="Porphobilinogen deaminase C-terminal" evidence="10">
    <location>
        <begin position="246"/>
        <end position="325"/>
    </location>
</feature>
<evidence type="ECO:0000259" key="9">
    <source>
        <dbReference type="Pfam" id="PF01379"/>
    </source>
</evidence>
<dbReference type="InterPro" id="IPR000860">
    <property type="entry name" value="HemC"/>
</dbReference>
<gene>
    <name evidence="11" type="ORF">BASA50_004569</name>
</gene>
<dbReference type="HAMAP" id="MF_00260">
    <property type="entry name" value="Porphobil_deam"/>
    <property type="match status" value="1"/>
</dbReference>
<evidence type="ECO:0000313" key="11">
    <source>
        <dbReference type="EMBL" id="KAH6597217.1"/>
    </source>
</evidence>
<comment type="cofactor">
    <cofactor evidence="1">
        <name>dipyrromethane</name>
        <dbReference type="ChEBI" id="CHEBI:60342"/>
    </cofactor>
</comment>
<dbReference type="InterPro" id="IPR036803">
    <property type="entry name" value="Porphobilinogen_deaminase_C_sf"/>
</dbReference>